<accession>G2DH46</accession>
<dbReference type="GO" id="GO:0003723">
    <property type="term" value="F:RNA binding"/>
    <property type="evidence" value="ECO:0007669"/>
    <property type="project" value="InterPro"/>
</dbReference>
<dbReference type="NCBIfam" id="TIGR02593">
    <property type="entry name" value="CRISPR_cas5"/>
    <property type="match status" value="1"/>
</dbReference>
<dbReference type="GO" id="GO:0051607">
    <property type="term" value="P:defense response to virus"/>
    <property type="evidence" value="ECO:0007669"/>
    <property type="project" value="UniProtKB-KW"/>
</dbReference>
<evidence type="ECO:0000256" key="1">
    <source>
        <dbReference type="ARBA" id="ARBA00023118"/>
    </source>
</evidence>
<feature type="region of interest" description="Disordered" evidence="2">
    <location>
        <begin position="250"/>
        <end position="274"/>
    </location>
</feature>
<keyword evidence="4" id="KW-1185">Reference proteome</keyword>
<dbReference type="Pfam" id="PF09704">
    <property type="entry name" value="Cas_Cas5d"/>
    <property type="match status" value="1"/>
</dbReference>
<proteinExistence type="predicted"/>
<dbReference type="RefSeq" id="WP_005966017.1">
    <property type="nucleotide sequence ID" value="NZ_AFOC01000114.1"/>
</dbReference>
<dbReference type="NCBIfam" id="TIGR01868">
    <property type="entry name" value="casD_Cas5e"/>
    <property type="match status" value="1"/>
</dbReference>
<dbReference type="EMBL" id="AFOC01000114">
    <property type="protein sequence ID" value="EGV50058.1"/>
    <property type="molecule type" value="Genomic_DNA"/>
</dbReference>
<organism evidence="3 4">
    <name type="scientific">endosymbiont of Riftia pachyptila</name>
    <name type="common">vent Ph05</name>
    <dbReference type="NCBI Taxonomy" id="1048808"/>
    <lineage>
        <taxon>Bacteria</taxon>
        <taxon>Pseudomonadati</taxon>
        <taxon>Pseudomonadota</taxon>
        <taxon>Gammaproteobacteria</taxon>
        <taxon>sulfur-oxidizing symbionts</taxon>
    </lineage>
</organism>
<dbReference type="InterPro" id="IPR010147">
    <property type="entry name" value="CRISPR-assoc_prot_CasD"/>
</dbReference>
<reference evidence="3" key="1">
    <citation type="journal article" date="2011" name="ISME J.">
        <title>The endosymbionts of the deep-sea tubeworms Riftia pachyptila and Tevnia jerichonana share an identical physiology as revealed by proteogenomic analyses.</title>
        <authorList>
            <person name="Gardebrecht A."/>
            <person name="Markert S."/>
            <person name="Felbeck H."/>
            <person name="Thuermer A."/>
            <person name="Albrecht D."/>
            <person name="Wollherr A."/>
            <person name="Kabisch J."/>
            <person name="Lehmann R."/>
            <person name="Daniel R."/>
            <person name="Liesegang H."/>
            <person name="Hecker M."/>
            <person name="Sievert S.M."/>
            <person name="Schweder T."/>
        </authorList>
    </citation>
    <scope>NUCLEOTIDE SEQUENCE [LARGE SCALE GENOMIC DNA]</scope>
</reference>
<dbReference type="PATRIC" id="fig|1048808.3.peg.2991"/>
<dbReference type="InterPro" id="IPR013422">
    <property type="entry name" value="CRISPR-assoc_prot_Cas5_N"/>
</dbReference>
<dbReference type="Proteomes" id="UP000004491">
    <property type="component" value="Unassembled WGS sequence"/>
</dbReference>
<dbReference type="AlphaFoldDB" id="G2DH46"/>
<dbReference type="InterPro" id="IPR021124">
    <property type="entry name" value="CRISPR-assoc_prot_Cas5"/>
</dbReference>
<evidence type="ECO:0000256" key="2">
    <source>
        <dbReference type="SAM" id="MobiDB-lite"/>
    </source>
</evidence>
<dbReference type="GO" id="GO:0043571">
    <property type="term" value="P:maintenance of CRISPR repeat elements"/>
    <property type="evidence" value="ECO:0007669"/>
    <property type="project" value="InterPro"/>
</dbReference>
<evidence type="ECO:0000313" key="4">
    <source>
        <dbReference type="Proteomes" id="UP000004491"/>
    </source>
</evidence>
<name>G2DH46_9GAMM</name>
<comment type="caution">
    <text evidence="3">The sequence shown here is derived from an EMBL/GenBank/DDBJ whole genome shotgun (WGS) entry which is preliminary data.</text>
</comment>
<dbReference type="CDD" id="cd09645">
    <property type="entry name" value="Cas5_I-E"/>
    <property type="match status" value="1"/>
</dbReference>
<dbReference type="Gene3D" id="3.30.70.2660">
    <property type="match status" value="1"/>
</dbReference>
<sequence length="274" mass="30107">MADYLLFRLYGPMAAWGDTAVGEFRPSHGHPTRTGVLGLVAAALGITRDNEAQLLALDRGCRIAVRLDAPGELLRDYHTTQVPPQQRKGRHYTRRDELNADKLHTILSQRDYRTDTAASIALSLGTDAKISLDRIKHALQRPALPLYLGRKSCPLALPLAPEIIIADSLSSAFAAYPDSLAQLNEITQESRAYGDGLPRPDLIRFFWEESEPTPGMQTEMIYHAATAYAAADAGSSIHAMNVMPRNPSRRTIANVHQPNPPAARHRPNAPRPAV</sequence>
<keyword evidence="1" id="KW-0051">Antiviral defense</keyword>
<protein>
    <submittedName>
        <fullName evidence="3">CRISPR-associated protein, CT1976</fullName>
    </submittedName>
</protein>
<evidence type="ECO:0000313" key="3">
    <source>
        <dbReference type="EMBL" id="EGV50058.1"/>
    </source>
</evidence>
<gene>
    <name evidence="3" type="ORF">Rifp1Sym_ei00040</name>
</gene>